<dbReference type="EMBL" id="WNWQ01000097">
    <property type="protein sequence ID" value="KAE9979234.1"/>
    <property type="molecule type" value="Genomic_DNA"/>
</dbReference>
<protein>
    <recommendedName>
        <fullName evidence="4">BTB domain-containing protein</fullName>
    </recommendedName>
</protein>
<sequence>MKRKAAELDSSSEDSSFTAMADDENPESYFSCIQNVTVEVERDQLKRSFIVPEALLRRASKVLAGDLDKISGACKSPSGPSLRIETTLLAFGELLMFLYHGKVIDYCHGNYDDVDDLPKLLIDVCALAEKLDMPDLYNHALGVLYELYFQIGSYPEDLIELVHRAYAITPNKSTLRKLTMMFLARERLHGGIDAEDSHFVQDIKGLLDAEANAEAKCAEYIEQLIKVALYNQDIDLLGGPPRALHIQDYLMDK</sequence>
<feature type="region of interest" description="Disordered" evidence="1">
    <location>
        <begin position="1"/>
        <end position="22"/>
    </location>
</feature>
<evidence type="ECO:0008006" key="4">
    <source>
        <dbReference type="Google" id="ProtNLM"/>
    </source>
</evidence>
<evidence type="ECO:0000256" key="1">
    <source>
        <dbReference type="SAM" id="MobiDB-lite"/>
    </source>
</evidence>
<gene>
    <name evidence="2" type="ORF">BLS_010050</name>
</gene>
<dbReference type="Proteomes" id="UP000433883">
    <property type="component" value="Unassembled WGS sequence"/>
</dbReference>
<organism evidence="2 3">
    <name type="scientific">Venturia inaequalis</name>
    <name type="common">Apple scab fungus</name>
    <dbReference type="NCBI Taxonomy" id="5025"/>
    <lineage>
        <taxon>Eukaryota</taxon>
        <taxon>Fungi</taxon>
        <taxon>Dikarya</taxon>
        <taxon>Ascomycota</taxon>
        <taxon>Pezizomycotina</taxon>
        <taxon>Dothideomycetes</taxon>
        <taxon>Pleosporomycetidae</taxon>
        <taxon>Venturiales</taxon>
        <taxon>Venturiaceae</taxon>
        <taxon>Venturia</taxon>
    </lineage>
</organism>
<comment type="caution">
    <text evidence="2">The sequence shown here is derived from an EMBL/GenBank/DDBJ whole genome shotgun (WGS) entry which is preliminary data.</text>
</comment>
<dbReference type="Gene3D" id="3.30.710.10">
    <property type="entry name" value="Potassium Channel Kv1.1, Chain A"/>
    <property type="match status" value="1"/>
</dbReference>
<proteinExistence type="predicted"/>
<accession>A0A8H3V2M2</accession>
<reference evidence="2 3" key="1">
    <citation type="submission" date="2019-11" db="EMBL/GenBank/DDBJ databases">
        <title>Venturia inaequalis Genome Resource.</title>
        <authorList>
            <person name="Lichtner F.J."/>
        </authorList>
    </citation>
    <scope>NUCLEOTIDE SEQUENCE [LARGE SCALE GENOMIC DNA]</scope>
    <source>
        <strain evidence="2">Bline_iso_100314</strain>
    </source>
</reference>
<dbReference type="AlphaFoldDB" id="A0A8H3V2M2"/>
<evidence type="ECO:0000313" key="2">
    <source>
        <dbReference type="EMBL" id="KAE9979234.1"/>
    </source>
</evidence>
<dbReference type="InterPro" id="IPR011333">
    <property type="entry name" value="SKP1/BTB/POZ_sf"/>
</dbReference>
<name>A0A8H3V2M2_VENIN</name>
<evidence type="ECO:0000313" key="3">
    <source>
        <dbReference type="Proteomes" id="UP000433883"/>
    </source>
</evidence>